<dbReference type="PANTHER" id="PTHR34179:SF1">
    <property type="entry name" value="TUMOR PROTEIN P53-INDUCIBLE PROTEIN 13"/>
    <property type="match status" value="1"/>
</dbReference>
<feature type="non-terminal residue" evidence="2">
    <location>
        <position position="1"/>
    </location>
</feature>
<dbReference type="AlphaFoldDB" id="A0AA36G647"/>
<evidence type="ECO:0000256" key="1">
    <source>
        <dbReference type="SAM" id="MobiDB-lite"/>
    </source>
</evidence>
<dbReference type="GO" id="GO:0005737">
    <property type="term" value="C:cytoplasm"/>
    <property type="evidence" value="ECO:0007669"/>
    <property type="project" value="TreeGrafter"/>
</dbReference>
<proteinExistence type="predicted"/>
<dbReference type="InterPro" id="IPR021454">
    <property type="entry name" value="DUF3105"/>
</dbReference>
<gene>
    <name evidence="2" type="ORF">MSPICULIGERA_LOCUS19038</name>
</gene>
<dbReference type="Proteomes" id="UP001177023">
    <property type="component" value="Unassembled WGS sequence"/>
</dbReference>
<feature type="region of interest" description="Disordered" evidence="1">
    <location>
        <begin position="209"/>
        <end position="231"/>
    </location>
</feature>
<evidence type="ECO:0000313" key="2">
    <source>
        <dbReference type="EMBL" id="CAJ0580862.1"/>
    </source>
</evidence>
<keyword evidence="3" id="KW-1185">Reference proteome</keyword>
<dbReference type="Pfam" id="PF11303">
    <property type="entry name" value="DUF3105"/>
    <property type="match status" value="1"/>
</dbReference>
<comment type="caution">
    <text evidence="2">The sequence shown here is derived from an EMBL/GenBank/DDBJ whole genome shotgun (WGS) entry which is preliminary data.</text>
</comment>
<organism evidence="2 3">
    <name type="scientific">Mesorhabditis spiculigera</name>
    <dbReference type="NCBI Taxonomy" id="96644"/>
    <lineage>
        <taxon>Eukaryota</taxon>
        <taxon>Metazoa</taxon>
        <taxon>Ecdysozoa</taxon>
        <taxon>Nematoda</taxon>
        <taxon>Chromadorea</taxon>
        <taxon>Rhabditida</taxon>
        <taxon>Rhabditina</taxon>
        <taxon>Rhabditomorpha</taxon>
        <taxon>Rhabditoidea</taxon>
        <taxon>Rhabditidae</taxon>
        <taxon>Mesorhabditinae</taxon>
        <taxon>Mesorhabditis</taxon>
    </lineage>
</organism>
<sequence length="231" mass="26471">MGQVTSCDDGKTGIEIDWRSDDFSVFTCPNQIRFARREVDPSLYEIPDFDPKNDQVAHKCVSEKIEYKDRIPLRGDHRPNWPRYGEYLYVPPQRWLHNLEHGTIVLLYHPCVDLSELDKLRHLVTGCLWRHIVTPYNKLSEERPLALVAWGARLEMNEVDEKATQMAVEFIRKHAHIAPEDIARDGIYDHYLLQPARVVTDATDSTICPNFPSPPTTPGSVVLPTGITTGR</sequence>
<accession>A0AA36G647</accession>
<dbReference type="EMBL" id="CATQJA010002662">
    <property type="protein sequence ID" value="CAJ0580862.1"/>
    <property type="molecule type" value="Genomic_DNA"/>
</dbReference>
<name>A0AA36G647_9BILA</name>
<reference evidence="2" key="1">
    <citation type="submission" date="2023-06" db="EMBL/GenBank/DDBJ databases">
        <authorList>
            <person name="Delattre M."/>
        </authorList>
    </citation>
    <scope>NUCLEOTIDE SEQUENCE</scope>
    <source>
        <strain evidence="2">AF72</strain>
    </source>
</reference>
<evidence type="ECO:0000313" key="3">
    <source>
        <dbReference type="Proteomes" id="UP001177023"/>
    </source>
</evidence>
<evidence type="ECO:0008006" key="4">
    <source>
        <dbReference type="Google" id="ProtNLM"/>
    </source>
</evidence>
<protein>
    <recommendedName>
        <fullName evidence="4">DUF3105 domain-containing protein</fullName>
    </recommendedName>
</protein>
<dbReference type="PANTHER" id="PTHR34179">
    <property type="entry name" value="TUMOR PROTEIN P53-INDUCIBLE PROTEIN 13"/>
    <property type="match status" value="1"/>
</dbReference>